<keyword evidence="1" id="KW-0560">Oxidoreductase</keyword>
<dbReference type="InterPro" id="IPR008333">
    <property type="entry name" value="Cbr1-like_FAD-bd_dom"/>
</dbReference>
<evidence type="ECO:0000313" key="6">
    <source>
        <dbReference type="Proteomes" id="UP001500604"/>
    </source>
</evidence>
<dbReference type="InterPro" id="IPR050415">
    <property type="entry name" value="MRET"/>
</dbReference>
<dbReference type="Proteomes" id="UP001500604">
    <property type="component" value="Unassembled WGS sequence"/>
</dbReference>
<dbReference type="RefSeq" id="WP_345196837.1">
    <property type="nucleotide sequence ID" value="NZ_BAABFL010000410.1"/>
</dbReference>
<comment type="similarity">
    <text evidence="3">Belongs to the Fre/LuxG FAD/NAD(P) flavoprotein oxidoreductase family.</text>
</comment>
<organism evidence="5 6">
    <name type="scientific">Kistimonas scapharcae</name>
    <dbReference type="NCBI Taxonomy" id="1036133"/>
    <lineage>
        <taxon>Bacteria</taxon>
        <taxon>Pseudomonadati</taxon>
        <taxon>Pseudomonadota</taxon>
        <taxon>Gammaproteobacteria</taxon>
        <taxon>Oceanospirillales</taxon>
        <taxon>Endozoicomonadaceae</taxon>
        <taxon>Kistimonas</taxon>
    </lineage>
</organism>
<dbReference type="EMBL" id="BAABFL010000410">
    <property type="protein sequence ID" value="GAA4650626.1"/>
    <property type="molecule type" value="Genomic_DNA"/>
</dbReference>
<dbReference type="SUPFAM" id="SSF63380">
    <property type="entry name" value="Riboflavin synthase domain-like"/>
    <property type="match status" value="1"/>
</dbReference>
<dbReference type="InterPro" id="IPR017927">
    <property type="entry name" value="FAD-bd_FR_type"/>
</dbReference>
<dbReference type="PANTHER" id="PTHR47354">
    <property type="entry name" value="NADH OXIDOREDUCTASE HCR"/>
    <property type="match status" value="1"/>
</dbReference>
<dbReference type="Gene3D" id="2.40.30.10">
    <property type="entry name" value="Translation factors"/>
    <property type="match status" value="1"/>
</dbReference>
<proteinExistence type="inferred from homology"/>
<dbReference type="PRINTS" id="PR00410">
    <property type="entry name" value="PHEHYDRXLASE"/>
</dbReference>
<reference evidence="6" key="1">
    <citation type="journal article" date="2019" name="Int. J. Syst. Evol. Microbiol.">
        <title>The Global Catalogue of Microorganisms (GCM) 10K type strain sequencing project: providing services to taxonomists for standard genome sequencing and annotation.</title>
        <authorList>
            <consortium name="The Broad Institute Genomics Platform"/>
            <consortium name="The Broad Institute Genome Sequencing Center for Infectious Disease"/>
            <person name="Wu L."/>
            <person name="Ma J."/>
        </authorList>
    </citation>
    <scope>NUCLEOTIDE SEQUENCE [LARGE SCALE GENOMIC DNA]</scope>
    <source>
        <strain evidence="6">JCM 17805</strain>
    </source>
</reference>
<dbReference type="InterPro" id="IPR001433">
    <property type="entry name" value="OxRdtase_FAD/NAD-bd"/>
</dbReference>
<dbReference type="Pfam" id="PF00970">
    <property type="entry name" value="FAD_binding_6"/>
    <property type="match status" value="1"/>
</dbReference>
<evidence type="ECO:0000256" key="2">
    <source>
        <dbReference type="ARBA" id="ARBA00023223"/>
    </source>
</evidence>
<evidence type="ECO:0000313" key="5">
    <source>
        <dbReference type="EMBL" id="GAA4650626.1"/>
    </source>
</evidence>
<dbReference type="InterPro" id="IPR039261">
    <property type="entry name" value="FNR_nucleotide-bd"/>
</dbReference>
<comment type="caution">
    <text evidence="5">The sequence shown here is derived from an EMBL/GenBank/DDBJ whole genome shotgun (WGS) entry which is preliminary data.</text>
</comment>
<keyword evidence="6" id="KW-1185">Reference proteome</keyword>
<dbReference type="SUPFAM" id="SSF52343">
    <property type="entry name" value="Ferredoxin reductase-like, C-terminal NADP-linked domain"/>
    <property type="match status" value="1"/>
</dbReference>
<dbReference type="Gene3D" id="3.40.50.80">
    <property type="entry name" value="Nucleotide-binding domain of ferredoxin-NADP reductase (FNR) module"/>
    <property type="match status" value="1"/>
</dbReference>
<evidence type="ECO:0000256" key="1">
    <source>
        <dbReference type="ARBA" id="ARBA00023002"/>
    </source>
</evidence>
<accession>A0ABP8V489</accession>
<evidence type="ECO:0000259" key="4">
    <source>
        <dbReference type="PROSITE" id="PS51384"/>
    </source>
</evidence>
<dbReference type="PANTHER" id="PTHR47354:SF7">
    <property type="entry name" value="NAD(P)H-FLAVIN REDUCTASE"/>
    <property type="match status" value="1"/>
</dbReference>
<dbReference type="Pfam" id="PF00175">
    <property type="entry name" value="NAD_binding_1"/>
    <property type="match status" value="1"/>
</dbReference>
<dbReference type="InterPro" id="IPR017938">
    <property type="entry name" value="Riboflavin_synthase-like_b-brl"/>
</dbReference>
<gene>
    <name evidence="5" type="ORF">GCM10023116_29090</name>
</gene>
<sequence length="241" mass="26972">MPDQRTRAFRVKHLNKVTGDIYQVHLVVDGKPLSFESGQYLQVIMPEGEPCAYSIASAPGDNRNELELHVQCYPGHERAQQVIEHLSSGEMIRVTLPHGNCHLGDCPDAPIVLVAAGTGFAQMKSMVEFTHQNGHRHPVSLYWGVRRPHGFYLPHLPVQWSSEWGLHYHPVVSEAEAEDDWAGRHGQLYRAVIDDLELLGDAHFYLSGSPDMVYTTLDGLVAAGVDESRVHSDVFDYAPRE</sequence>
<dbReference type="CDD" id="cd06189">
    <property type="entry name" value="flavin_oxioreductase"/>
    <property type="match status" value="1"/>
</dbReference>
<dbReference type="PROSITE" id="PS51384">
    <property type="entry name" value="FAD_FR"/>
    <property type="match status" value="1"/>
</dbReference>
<name>A0ABP8V489_9GAMM</name>
<keyword evidence="2" id="KW-0455">Luminescence</keyword>
<evidence type="ECO:0000256" key="3">
    <source>
        <dbReference type="ARBA" id="ARBA00038177"/>
    </source>
</evidence>
<feature type="domain" description="FAD-binding FR-type" evidence="4">
    <location>
        <begin position="4"/>
        <end position="104"/>
    </location>
</feature>
<protein>
    <recommendedName>
        <fullName evidence="4">FAD-binding FR-type domain-containing protein</fullName>
    </recommendedName>
</protein>